<feature type="compositionally biased region" description="Polar residues" evidence="1">
    <location>
        <begin position="332"/>
        <end position="355"/>
    </location>
</feature>
<feature type="compositionally biased region" description="Low complexity" evidence="1">
    <location>
        <begin position="173"/>
        <end position="187"/>
    </location>
</feature>
<sequence>MATISSNNQTPNAFPYALQPQPPPHPKTTGGKRGPSAPIAIPTWPGGDDSEDDSDNSITDHTPPSQSGRLANLDMSFSNSPSSTAAVYPSTRGATVVYVSNQISSPRGLSTTKKLGTGISSPRTLFNNNNAVTLNLNHSVSSSTPATVTSTPITTPILIIHPTNSNKASVSETHSSNHTSNNTSSTSLPVSGSNLFAATNPIPANGNGLTTSHPPAPWVTSQTSGSSGSNIANLIGTSSKHANLATAQTTLSKVPRLVENPIQPKEQALGLSVKGQKGLDNHLPVCSSLSLSDSFPLNQNSLSATNSQPVHAQVTNKVTNNSNNTLVVGIPENTTAPKSDTAGATTLQLSPSEASSDGDPRGNSPVSSSSNSCFAYELDHDYENVASPCSSTASGPTYVRQPGFRHHAHEVTLPAGGTAAGTASSSSSSSGANASLFSASLSPSGNGGLGSSNAFRLKKKKCSAMLVNFREGFKKREATPPKLKPKREPLPMKLRALPQSFWQQPNVAHQVSPATLFPILPPLPNKDTEETLMEVRPVTPPEEREAHRKSQPPERKLTVANTDLLFKLFDVVADDKKASVHKARQQNKVVRKPVPKSNTKGLFLGNDPYMVDAVTEKIFPQLTLEAGSRSHGYQAGAGNSSLQLISLKEGDRTVQLPSLSMEQNYPQMLSELVMHI</sequence>
<feature type="compositionally biased region" description="Polar residues" evidence="1">
    <location>
        <begin position="62"/>
        <end position="81"/>
    </location>
</feature>
<gene>
    <name evidence="2" type="ORF">RRG08_051534</name>
</gene>
<feature type="region of interest" description="Disordered" evidence="1">
    <location>
        <begin position="165"/>
        <end position="190"/>
    </location>
</feature>
<evidence type="ECO:0000313" key="2">
    <source>
        <dbReference type="EMBL" id="KAK3736542.1"/>
    </source>
</evidence>
<keyword evidence="3" id="KW-1185">Reference proteome</keyword>
<evidence type="ECO:0000256" key="1">
    <source>
        <dbReference type="SAM" id="MobiDB-lite"/>
    </source>
</evidence>
<dbReference type="EMBL" id="JAWDGP010006702">
    <property type="protein sequence ID" value="KAK3736542.1"/>
    <property type="molecule type" value="Genomic_DNA"/>
</dbReference>
<dbReference type="Proteomes" id="UP001283361">
    <property type="component" value="Unassembled WGS sequence"/>
</dbReference>
<evidence type="ECO:0000313" key="3">
    <source>
        <dbReference type="Proteomes" id="UP001283361"/>
    </source>
</evidence>
<comment type="caution">
    <text evidence="2">The sequence shown here is derived from an EMBL/GenBank/DDBJ whole genome shotgun (WGS) entry which is preliminary data.</text>
</comment>
<feature type="region of interest" description="Disordered" evidence="1">
    <location>
        <begin position="330"/>
        <end position="370"/>
    </location>
</feature>
<reference evidence="2" key="1">
    <citation type="journal article" date="2023" name="G3 (Bethesda)">
        <title>A reference genome for the long-term kleptoplast-retaining sea slug Elysia crispata morphotype clarki.</title>
        <authorList>
            <person name="Eastman K.E."/>
            <person name="Pendleton A.L."/>
            <person name="Shaikh M.A."/>
            <person name="Suttiyut T."/>
            <person name="Ogas R."/>
            <person name="Tomko P."/>
            <person name="Gavelis G."/>
            <person name="Widhalm J.R."/>
            <person name="Wisecaver J.H."/>
        </authorList>
    </citation>
    <scope>NUCLEOTIDE SEQUENCE</scope>
    <source>
        <strain evidence="2">ECLA1</strain>
    </source>
</reference>
<feature type="compositionally biased region" description="Polar residues" evidence="1">
    <location>
        <begin position="1"/>
        <end position="12"/>
    </location>
</feature>
<feature type="region of interest" description="Disordered" evidence="1">
    <location>
        <begin position="415"/>
        <end position="434"/>
    </location>
</feature>
<proteinExistence type="predicted"/>
<accession>A0AAE1CUN0</accession>
<name>A0AAE1CUN0_9GAST</name>
<feature type="region of interest" description="Disordered" evidence="1">
    <location>
        <begin position="1"/>
        <end position="81"/>
    </location>
</feature>
<protein>
    <submittedName>
        <fullName evidence="2">Uncharacterized protein</fullName>
    </submittedName>
</protein>
<organism evidence="2 3">
    <name type="scientific">Elysia crispata</name>
    <name type="common">lettuce slug</name>
    <dbReference type="NCBI Taxonomy" id="231223"/>
    <lineage>
        <taxon>Eukaryota</taxon>
        <taxon>Metazoa</taxon>
        <taxon>Spiralia</taxon>
        <taxon>Lophotrochozoa</taxon>
        <taxon>Mollusca</taxon>
        <taxon>Gastropoda</taxon>
        <taxon>Heterobranchia</taxon>
        <taxon>Euthyneura</taxon>
        <taxon>Panpulmonata</taxon>
        <taxon>Sacoglossa</taxon>
        <taxon>Placobranchoidea</taxon>
        <taxon>Plakobranchidae</taxon>
        <taxon>Elysia</taxon>
    </lineage>
</organism>
<dbReference type="AlphaFoldDB" id="A0AAE1CUN0"/>